<gene>
    <name evidence="1" type="ORF">ISP13_02255</name>
</gene>
<keyword evidence="2" id="KW-1185">Reference proteome</keyword>
<comment type="caution">
    <text evidence="1">The sequence shown here is derived from an EMBL/GenBank/DDBJ whole genome shotgun (WGS) entry which is preliminary data.</text>
</comment>
<evidence type="ECO:0000313" key="1">
    <source>
        <dbReference type="EMBL" id="MFK2872339.1"/>
    </source>
</evidence>
<proteinExistence type="predicted"/>
<organism evidence="1 2">
    <name type="scientific">Dyella lipolytica</name>
    <dbReference type="NCBI Taxonomy" id="1867835"/>
    <lineage>
        <taxon>Bacteria</taxon>
        <taxon>Pseudomonadati</taxon>
        <taxon>Pseudomonadota</taxon>
        <taxon>Gammaproteobacteria</taxon>
        <taxon>Lysobacterales</taxon>
        <taxon>Rhodanobacteraceae</taxon>
        <taxon>Dyella</taxon>
    </lineage>
</organism>
<reference evidence="1 2" key="1">
    <citation type="submission" date="2020-10" db="EMBL/GenBank/DDBJ databases">
        <title>Phylogeny of dyella-like bacteria.</title>
        <authorList>
            <person name="Fu J."/>
        </authorList>
    </citation>
    <scope>NUCLEOTIDE SEQUENCE [LARGE SCALE GENOMIC DNA]</scope>
    <source>
        <strain evidence="1 2">DHOB07</strain>
    </source>
</reference>
<accession>A0ABW8ITS2</accession>
<evidence type="ECO:0000313" key="2">
    <source>
        <dbReference type="Proteomes" id="UP001620405"/>
    </source>
</evidence>
<dbReference type="RefSeq" id="WP_284399116.1">
    <property type="nucleotide sequence ID" value="NZ_BSNQ01000003.1"/>
</dbReference>
<name>A0ABW8ITS2_9GAMM</name>
<dbReference type="EMBL" id="JADIKG010000009">
    <property type="protein sequence ID" value="MFK2872339.1"/>
    <property type="molecule type" value="Genomic_DNA"/>
</dbReference>
<dbReference type="Proteomes" id="UP001620405">
    <property type="component" value="Unassembled WGS sequence"/>
</dbReference>
<sequence length="50" mass="5647">MNKRKSSTTEQNFGDVFAEGSVVSHRYLYVTHKAERAHAKKTLNKFGSSC</sequence>
<protein>
    <submittedName>
        <fullName evidence="1">Uncharacterized protein</fullName>
    </submittedName>
</protein>